<dbReference type="PROSITE" id="PS50262">
    <property type="entry name" value="G_PROTEIN_RECEP_F1_2"/>
    <property type="match status" value="1"/>
</dbReference>
<evidence type="ECO:0000259" key="8">
    <source>
        <dbReference type="PROSITE" id="PS50262"/>
    </source>
</evidence>
<dbReference type="GeneID" id="106181156"/>
<evidence type="ECO:0000256" key="2">
    <source>
        <dbReference type="ARBA" id="ARBA00022692"/>
    </source>
</evidence>
<comment type="similarity">
    <text evidence="5">Belongs to the G-protein coupled receptor 1 family.</text>
</comment>
<feature type="transmembrane region" description="Helical" evidence="7">
    <location>
        <begin position="363"/>
        <end position="384"/>
    </location>
</feature>
<evidence type="ECO:0000256" key="5">
    <source>
        <dbReference type="RuleBase" id="RU000688"/>
    </source>
</evidence>
<dbReference type="Gene3D" id="1.20.1070.10">
    <property type="entry name" value="Rhodopsin 7-helix transmembrane proteins"/>
    <property type="match status" value="1"/>
</dbReference>
<dbReference type="PANTHER" id="PTHR46641:SF25">
    <property type="entry name" value="CNMAMIDE RECEPTOR-RELATED"/>
    <property type="match status" value="1"/>
</dbReference>
<dbReference type="InParanoid" id="A0A1S3KE54"/>
<feature type="compositionally biased region" description="Polar residues" evidence="6">
    <location>
        <begin position="442"/>
        <end position="456"/>
    </location>
</feature>
<dbReference type="InterPro" id="IPR017452">
    <property type="entry name" value="GPCR_Rhodpsn_7TM"/>
</dbReference>
<feature type="domain" description="G-protein coupled receptors family 1 profile" evidence="8">
    <location>
        <begin position="110"/>
        <end position="377"/>
    </location>
</feature>
<dbReference type="RefSeq" id="XP_013420910.1">
    <property type="nucleotide sequence ID" value="XM_013565456.1"/>
</dbReference>
<dbReference type="OrthoDB" id="6285674at2759"/>
<accession>A0A1S3KE54</accession>
<comment type="subcellular location">
    <subcellularLocation>
        <location evidence="1">Membrane</location>
    </subcellularLocation>
</comment>
<keyword evidence="5" id="KW-0807">Transducer</keyword>
<feature type="transmembrane region" description="Helical" evidence="7">
    <location>
        <begin position="212"/>
        <end position="233"/>
    </location>
</feature>
<reference evidence="10" key="1">
    <citation type="submission" date="2025-08" db="UniProtKB">
        <authorList>
            <consortium name="RefSeq"/>
        </authorList>
    </citation>
    <scope>IDENTIFICATION</scope>
    <source>
        <tissue evidence="10">Gonads</tissue>
    </source>
</reference>
<dbReference type="KEGG" id="lak:106181156"/>
<evidence type="ECO:0000313" key="9">
    <source>
        <dbReference type="Proteomes" id="UP000085678"/>
    </source>
</evidence>
<evidence type="ECO:0000256" key="3">
    <source>
        <dbReference type="ARBA" id="ARBA00022989"/>
    </source>
</evidence>
<feature type="region of interest" description="Disordered" evidence="6">
    <location>
        <begin position="31"/>
        <end position="51"/>
    </location>
</feature>
<protein>
    <submittedName>
        <fullName evidence="10">Probable G-protein coupled receptor 139</fullName>
    </submittedName>
</protein>
<feature type="transmembrane region" description="Helical" evidence="7">
    <location>
        <begin position="97"/>
        <end position="118"/>
    </location>
</feature>
<keyword evidence="3 7" id="KW-1133">Transmembrane helix</keyword>
<dbReference type="SMART" id="SM01381">
    <property type="entry name" value="7TM_GPCR_Srsx"/>
    <property type="match status" value="1"/>
</dbReference>
<keyword evidence="2 5" id="KW-0812">Transmembrane</keyword>
<evidence type="ECO:0000256" key="1">
    <source>
        <dbReference type="ARBA" id="ARBA00004370"/>
    </source>
</evidence>
<feature type="transmembrane region" description="Helical" evidence="7">
    <location>
        <begin position="316"/>
        <end position="343"/>
    </location>
</feature>
<keyword evidence="5 10" id="KW-0675">Receptor</keyword>
<name>A0A1S3KE54_LINAN</name>
<feature type="region of interest" description="Disordered" evidence="6">
    <location>
        <begin position="436"/>
        <end position="484"/>
    </location>
</feature>
<dbReference type="AlphaFoldDB" id="A0A1S3KE54"/>
<proteinExistence type="inferred from homology"/>
<feature type="transmembrane region" description="Helical" evidence="7">
    <location>
        <begin position="130"/>
        <end position="148"/>
    </location>
</feature>
<dbReference type="PANTHER" id="PTHR46641">
    <property type="entry name" value="FMRFAMIDE RECEPTOR-RELATED"/>
    <property type="match status" value="1"/>
</dbReference>
<evidence type="ECO:0000256" key="7">
    <source>
        <dbReference type="SAM" id="Phobius"/>
    </source>
</evidence>
<gene>
    <name evidence="10" type="primary">LOC106181156</name>
</gene>
<dbReference type="GO" id="GO:0004930">
    <property type="term" value="F:G protein-coupled receptor activity"/>
    <property type="evidence" value="ECO:0007669"/>
    <property type="project" value="UniProtKB-KW"/>
</dbReference>
<sequence>MNAKDEDLFITIDSILHIQTTGAPRVMGNKATTAGWQPEPETIPHLQSTPPPVDMSNETVVAYTNHSNVRFMSSAGGCDAPSSLDVQFLCLAFLAEYHSILVMAPLGMVCNILALVTFLASRLRDTSTSCYLVGLAVCDSVVLLGDMLEVLVTAQGWTESCFFWLPLWYLSAVGRCMSAWIIVTFTIERFVSVAFPLKRQSICTAKRAKQMIVVLLLFSLASNAYFFVLFDYIPSVSNPNSYRCNVKPAMIEEYLVCSIVFKIGMSIILPIVIVVVFNTVTIRILDVVKRKRRQMSSKKNDSSDEQSLIDKTTAMLLVTSTCYVVLAIPYVVTWIVTYFYQYIEGAPDRAQSRTYSGIKKITHIFYVMNFAINFFLYCISGTVFRSELSFVFRNRSCQRQRSMSPTGVSSNTIVNRRTLHASNRSAAAAMQMGTYHKKTDTTEGSQRPSVETSSKDGQCVGSSNSSICASSSSGPNGNVVESKL</sequence>
<dbReference type="Proteomes" id="UP000085678">
    <property type="component" value="Unplaced"/>
</dbReference>
<dbReference type="PROSITE" id="PS00237">
    <property type="entry name" value="G_PROTEIN_RECEP_F1_1"/>
    <property type="match status" value="1"/>
</dbReference>
<dbReference type="InterPro" id="IPR052954">
    <property type="entry name" value="GPCR-Ligand_Int"/>
</dbReference>
<dbReference type="SUPFAM" id="SSF81321">
    <property type="entry name" value="Family A G protein-coupled receptor-like"/>
    <property type="match status" value="1"/>
</dbReference>
<feature type="transmembrane region" description="Helical" evidence="7">
    <location>
        <begin position="259"/>
        <end position="285"/>
    </location>
</feature>
<evidence type="ECO:0000256" key="6">
    <source>
        <dbReference type="SAM" id="MobiDB-lite"/>
    </source>
</evidence>
<dbReference type="GO" id="GO:0016020">
    <property type="term" value="C:membrane"/>
    <property type="evidence" value="ECO:0007669"/>
    <property type="project" value="UniProtKB-SubCell"/>
</dbReference>
<evidence type="ECO:0000313" key="10">
    <source>
        <dbReference type="RefSeq" id="XP_013420910.1"/>
    </source>
</evidence>
<dbReference type="Pfam" id="PF00001">
    <property type="entry name" value="7tm_1"/>
    <property type="match status" value="1"/>
</dbReference>
<feature type="compositionally biased region" description="Low complexity" evidence="6">
    <location>
        <begin position="462"/>
        <end position="473"/>
    </location>
</feature>
<feature type="transmembrane region" description="Helical" evidence="7">
    <location>
        <begin position="168"/>
        <end position="191"/>
    </location>
</feature>
<evidence type="ECO:0000256" key="4">
    <source>
        <dbReference type="ARBA" id="ARBA00023136"/>
    </source>
</evidence>
<keyword evidence="4 7" id="KW-0472">Membrane</keyword>
<keyword evidence="5" id="KW-0297">G-protein coupled receptor</keyword>
<dbReference type="CDD" id="cd14978">
    <property type="entry name" value="7tmA_FMRFamide_R-like"/>
    <property type="match status" value="1"/>
</dbReference>
<dbReference type="InterPro" id="IPR000276">
    <property type="entry name" value="GPCR_Rhodpsn"/>
</dbReference>
<keyword evidence="9" id="KW-1185">Reference proteome</keyword>
<dbReference type="PRINTS" id="PR00237">
    <property type="entry name" value="GPCRRHODOPSN"/>
</dbReference>
<organism evidence="9 10">
    <name type="scientific">Lingula anatina</name>
    <name type="common">Brachiopod</name>
    <name type="synonym">Lingula unguis</name>
    <dbReference type="NCBI Taxonomy" id="7574"/>
    <lineage>
        <taxon>Eukaryota</taxon>
        <taxon>Metazoa</taxon>
        <taxon>Spiralia</taxon>
        <taxon>Lophotrochozoa</taxon>
        <taxon>Brachiopoda</taxon>
        <taxon>Linguliformea</taxon>
        <taxon>Lingulata</taxon>
        <taxon>Lingulida</taxon>
        <taxon>Linguloidea</taxon>
        <taxon>Lingulidae</taxon>
        <taxon>Lingula</taxon>
    </lineage>
</organism>